<name>A0A2P2K4B6_RHIMU</name>
<protein>
    <submittedName>
        <fullName evidence="1">Uncharacterized protein MANES_09G070100</fullName>
    </submittedName>
</protein>
<accession>A0A2P2K4B6</accession>
<proteinExistence type="predicted"/>
<organism evidence="1">
    <name type="scientific">Rhizophora mucronata</name>
    <name type="common">Asiatic mangrove</name>
    <dbReference type="NCBI Taxonomy" id="61149"/>
    <lineage>
        <taxon>Eukaryota</taxon>
        <taxon>Viridiplantae</taxon>
        <taxon>Streptophyta</taxon>
        <taxon>Embryophyta</taxon>
        <taxon>Tracheophyta</taxon>
        <taxon>Spermatophyta</taxon>
        <taxon>Magnoliopsida</taxon>
        <taxon>eudicotyledons</taxon>
        <taxon>Gunneridae</taxon>
        <taxon>Pentapetalae</taxon>
        <taxon>rosids</taxon>
        <taxon>fabids</taxon>
        <taxon>Malpighiales</taxon>
        <taxon>Rhizophoraceae</taxon>
        <taxon>Rhizophora</taxon>
    </lineage>
</organism>
<dbReference type="AlphaFoldDB" id="A0A2P2K4B6"/>
<reference evidence="1" key="1">
    <citation type="submission" date="2018-02" db="EMBL/GenBank/DDBJ databases">
        <title>Rhizophora mucronata_Transcriptome.</title>
        <authorList>
            <person name="Meera S.P."/>
            <person name="Sreeshan A."/>
            <person name="Augustine A."/>
        </authorList>
    </citation>
    <scope>NUCLEOTIDE SEQUENCE</scope>
    <source>
        <tissue evidence="1">Leaf</tissue>
    </source>
</reference>
<sequence>MTQMDISRRVWDYIKVNHLEVGGRSATFCLFLSQ</sequence>
<dbReference type="EMBL" id="GGEC01020087">
    <property type="protein sequence ID" value="MBX00571.1"/>
    <property type="molecule type" value="Transcribed_RNA"/>
</dbReference>
<evidence type="ECO:0000313" key="1">
    <source>
        <dbReference type="EMBL" id="MBX00571.1"/>
    </source>
</evidence>